<evidence type="ECO:0000256" key="1">
    <source>
        <dbReference type="SAM" id="MobiDB-lite"/>
    </source>
</evidence>
<dbReference type="EMBL" id="SRRM01000016">
    <property type="protein sequence ID" value="TKY86749.1"/>
    <property type="molecule type" value="Genomic_DNA"/>
</dbReference>
<protein>
    <recommendedName>
        <fullName evidence="4">Myb-like domain-containing protein</fullName>
    </recommendedName>
</protein>
<keyword evidence="3" id="KW-1185">Reference proteome</keyword>
<dbReference type="GeneID" id="40727284"/>
<dbReference type="AlphaFoldDB" id="A0A4V6ETH8"/>
<evidence type="ECO:0000313" key="2">
    <source>
        <dbReference type="EMBL" id="TKY86749.1"/>
    </source>
</evidence>
<organism evidence="2 3">
    <name type="scientific">Sporisorium graminicola</name>
    <dbReference type="NCBI Taxonomy" id="280036"/>
    <lineage>
        <taxon>Eukaryota</taxon>
        <taxon>Fungi</taxon>
        <taxon>Dikarya</taxon>
        <taxon>Basidiomycota</taxon>
        <taxon>Ustilaginomycotina</taxon>
        <taxon>Ustilaginomycetes</taxon>
        <taxon>Ustilaginales</taxon>
        <taxon>Ustilaginaceae</taxon>
        <taxon>Sporisorium</taxon>
    </lineage>
</organism>
<accession>A0A4V6ETH8</accession>
<evidence type="ECO:0008006" key="4">
    <source>
        <dbReference type="Google" id="ProtNLM"/>
    </source>
</evidence>
<dbReference type="KEGG" id="sgra:EX895_004389"/>
<comment type="caution">
    <text evidence="2">The sequence shown here is derived from an EMBL/GenBank/DDBJ whole genome shotgun (WGS) entry which is preliminary data.</text>
</comment>
<evidence type="ECO:0000313" key="3">
    <source>
        <dbReference type="Proteomes" id="UP000306050"/>
    </source>
</evidence>
<dbReference type="Proteomes" id="UP000306050">
    <property type="component" value="Chromosome SGRAM_3"/>
</dbReference>
<feature type="region of interest" description="Disordered" evidence="1">
    <location>
        <begin position="1"/>
        <end position="141"/>
    </location>
</feature>
<reference evidence="2 3" key="1">
    <citation type="submission" date="2019-05" db="EMBL/GenBank/DDBJ databases">
        <title>Sporisorium graminicola CBS 10092 draft sequencing and annotation.</title>
        <authorList>
            <person name="Solano-Gonzalez S."/>
            <person name="Caddick M.X."/>
            <person name="Darby A."/>
        </authorList>
    </citation>
    <scope>NUCLEOTIDE SEQUENCE [LARGE SCALE GENOMIC DNA]</scope>
    <source>
        <strain evidence="2 3">CBS 10092</strain>
    </source>
</reference>
<dbReference type="OrthoDB" id="10561246at2759"/>
<gene>
    <name evidence="2" type="ORF">EX895_004389</name>
</gene>
<sequence length="218" mass="23790">MRSTSATPPPPPRTSPAQPFQLGQDEDDDKNDFSVISVNIRIPNRQLGTPSTKPVATIATSPSPSNKRRASASHAQLRSSGGAGTPDETANESDKKRGKEHAVHKDEDDEGTDERLISRELRLGTAKGEEDRKGAGSTCPRKRERRVFTLEEDRLIVEHIMNTFDATLVKNATGRTWATVMYRFRTILKTALKGLHGEEHAVLPGDGSSGSILSPAKR</sequence>
<proteinExistence type="predicted"/>
<feature type="compositionally biased region" description="Basic and acidic residues" evidence="1">
    <location>
        <begin position="113"/>
        <end position="134"/>
    </location>
</feature>
<name>A0A4V6ETH8_9BASI</name>
<dbReference type="RefSeq" id="XP_029738734.1">
    <property type="nucleotide sequence ID" value="XM_029884984.1"/>
</dbReference>
<feature type="compositionally biased region" description="Polar residues" evidence="1">
    <location>
        <begin position="46"/>
        <end position="65"/>
    </location>
</feature>
<feature type="compositionally biased region" description="Basic and acidic residues" evidence="1">
    <location>
        <begin position="92"/>
        <end position="106"/>
    </location>
</feature>